<evidence type="ECO:0000256" key="10">
    <source>
        <dbReference type="ARBA" id="ARBA00022989"/>
    </source>
</evidence>
<evidence type="ECO:0000313" key="17">
    <source>
        <dbReference type="EMBL" id="KAF4303885.1"/>
    </source>
</evidence>
<keyword evidence="11 16" id="KW-0472">Membrane</keyword>
<comment type="subcellular location">
    <subcellularLocation>
        <location evidence="1">Membrane</location>
        <topology evidence="1">Multi-pass membrane protein</topology>
    </subcellularLocation>
</comment>
<comment type="similarity">
    <text evidence="4">Belongs to the glycosyltransferase 2 family.</text>
</comment>
<evidence type="ECO:0000256" key="9">
    <source>
        <dbReference type="ARBA" id="ARBA00022692"/>
    </source>
</evidence>
<comment type="pathway">
    <text evidence="2">Lipid metabolism; sphingolipid metabolism.</text>
</comment>
<evidence type="ECO:0000256" key="15">
    <source>
        <dbReference type="SAM" id="MobiDB-lite"/>
    </source>
</evidence>
<comment type="pathway">
    <text evidence="3">Sphingolipid metabolism.</text>
</comment>
<dbReference type="InterPro" id="IPR029044">
    <property type="entry name" value="Nucleotide-diphossugar_trans"/>
</dbReference>
<evidence type="ECO:0000256" key="2">
    <source>
        <dbReference type="ARBA" id="ARBA00004760"/>
    </source>
</evidence>
<protein>
    <recommendedName>
        <fullName evidence="6">Ceramide glucosyltransferase</fullName>
        <ecNumber evidence="5">2.4.1.80</ecNumber>
    </recommendedName>
    <alternativeName>
        <fullName evidence="13">Glucosylceramide synthase</fullName>
    </alternativeName>
    <alternativeName>
        <fullName evidence="14">UDP-glucose ceramide glucosyltransferase</fullName>
    </alternativeName>
    <alternativeName>
        <fullName evidence="12">UDP-glucose:N-acylsphingosine D-glucosyltransferase</fullName>
    </alternativeName>
</protein>
<organism evidence="17 18">
    <name type="scientific">Botryosphaeria dothidea</name>
    <dbReference type="NCBI Taxonomy" id="55169"/>
    <lineage>
        <taxon>Eukaryota</taxon>
        <taxon>Fungi</taxon>
        <taxon>Dikarya</taxon>
        <taxon>Ascomycota</taxon>
        <taxon>Pezizomycotina</taxon>
        <taxon>Dothideomycetes</taxon>
        <taxon>Dothideomycetes incertae sedis</taxon>
        <taxon>Botryosphaeriales</taxon>
        <taxon>Botryosphaeriaceae</taxon>
        <taxon>Botryosphaeria</taxon>
    </lineage>
</organism>
<dbReference type="SUPFAM" id="SSF53448">
    <property type="entry name" value="Nucleotide-diphospho-sugar transferases"/>
    <property type="match status" value="1"/>
</dbReference>
<keyword evidence="9 16" id="KW-0812">Transmembrane</keyword>
<dbReference type="Proteomes" id="UP000572817">
    <property type="component" value="Unassembled WGS sequence"/>
</dbReference>
<accession>A0A8H4IMM6</accession>
<feature type="compositionally biased region" description="Low complexity" evidence="15">
    <location>
        <begin position="244"/>
        <end position="261"/>
    </location>
</feature>
<evidence type="ECO:0000256" key="16">
    <source>
        <dbReference type="SAM" id="Phobius"/>
    </source>
</evidence>
<feature type="region of interest" description="Disordered" evidence="15">
    <location>
        <begin position="225"/>
        <end position="263"/>
    </location>
</feature>
<keyword evidence="10 16" id="KW-1133">Transmembrane helix</keyword>
<dbReference type="InterPro" id="IPR025993">
    <property type="entry name" value="Ceramide_glucosylTrfase"/>
</dbReference>
<feature type="transmembrane region" description="Helical" evidence="16">
    <location>
        <begin position="392"/>
        <end position="413"/>
    </location>
</feature>
<feature type="transmembrane region" description="Helical" evidence="16">
    <location>
        <begin position="31"/>
        <end position="52"/>
    </location>
</feature>
<keyword evidence="8" id="KW-0808">Transferase</keyword>
<proteinExistence type="inferred from homology"/>
<dbReference type="EMBL" id="WWBZ02000051">
    <property type="protein sequence ID" value="KAF4303885.1"/>
    <property type="molecule type" value="Genomic_DNA"/>
</dbReference>
<dbReference type="GO" id="GO:0006679">
    <property type="term" value="P:glucosylceramide biosynthetic process"/>
    <property type="evidence" value="ECO:0007669"/>
    <property type="project" value="TreeGrafter"/>
</dbReference>
<evidence type="ECO:0000256" key="14">
    <source>
        <dbReference type="ARBA" id="ARBA00032575"/>
    </source>
</evidence>
<dbReference type="Pfam" id="PF13506">
    <property type="entry name" value="Glyco_transf_21"/>
    <property type="match status" value="1"/>
</dbReference>
<evidence type="ECO:0000256" key="6">
    <source>
        <dbReference type="ARBA" id="ARBA00019988"/>
    </source>
</evidence>
<gene>
    <name evidence="17" type="ORF">GTA08_BOTSDO08304</name>
</gene>
<evidence type="ECO:0000256" key="7">
    <source>
        <dbReference type="ARBA" id="ARBA00022676"/>
    </source>
</evidence>
<sequence length="548" mass="61072">MVSIAGAAKEAVASDVSPHDNEASSYSLAEILATVALVWYIAVVVVCTVGYTQLRRWYSSPRPPAFCLTKLPQDEIPHVTVIRPVKGLEPSLYDCLAATFRQTYPLQKLTIYFCVSSREDPAYPTLERLIEDFPAFDAKILVETDDPLLNGEQDDSRPPMGPNPKIRNMSRAYREARGDIVWVLDCNVWVAQGVCGRMVDTLCGYGGGKKNKFVHQLPLVVDTDTAPHGEESQGLLHGQSNGHASTSTASYSLRSSASPPTRQHRIVHLGGGRLEELFMSSSHAKFYTAINTVLIAPCIVGKSNMFRRSHLNALTGPLPTAAEGIDFFSENICEDHLIGDRLWKQQIPGEKQGERWGKHAMCFGDLAIQPMAGMSVSEYVARRVRWLRVRKFTVTLATLVEPGTEAFLCSLYGAFAVTTLPFFHDALGVPQTWAAFWTFWLGNVALWCAVDWTQYRKLHSANSIDVDECTPPFARPPKTPNGTRRPFGEWSLAWLGREGLAWPIWAWAVYGGVTVTWRGKRFWVGLDMKVHEIKNKDDGAERGKARRD</sequence>
<name>A0A8H4IMM6_9PEZI</name>
<dbReference type="AlphaFoldDB" id="A0A8H4IMM6"/>
<evidence type="ECO:0000256" key="1">
    <source>
        <dbReference type="ARBA" id="ARBA00004141"/>
    </source>
</evidence>
<dbReference type="UniPathway" id="UPA00222"/>
<reference evidence="17" key="1">
    <citation type="submission" date="2020-04" db="EMBL/GenBank/DDBJ databases">
        <title>Genome Assembly and Annotation of Botryosphaeria dothidea sdau 11-99, a Latent Pathogen of Apple Fruit Ring Rot in China.</title>
        <authorList>
            <person name="Yu C."/>
            <person name="Diao Y."/>
            <person name="Lu Q."/>
            <person name="Zhao J."/>
            <person name="Cui S."/>
            <person name="Peng C."/>
            <person name="He B."/>
            <person name="Liu H."/>
        </authorList>
    </citation>
    <scope>NUCLEOTIDE SEQUENCE [LARGE SCALE GENOMIC DNA]</scope>
    <source>
        <strain evidence="17">Sdau11-99</strain>
    </source>
</reference>
<evidence type="ECO:0000256" key="11">
    <source>
        <dbReference type="ARBA" id="ARBA00023136"/>
    </source>
</evidence>
<keyword evidence="18" id="KW-1185">Reference proteome</keyword>
<dbReference type="PANTHER" id="PTHR12726">
    <property type="entry name" value="CERAMIDE GLUCOSYLTRANSFERASE"/>
    <property type="match status" value="1"/>
</dbReference>
<evidence type="ECO:0000256" key="5">
    <source>
        <dbReference type="ARBA" id="ARBA00012699"/>
    </source>
</evidence>
<keyword evidence="7" id="KW-0328">Glycosyltransferase</keyword>
<evidence type="ECO:0000313" key="18">
    <source>
        <dbReference type="Proteomes" id="UP000572817"/>
    </source>
</evidence>
<dbReference type="GO" id="GO:0016020">
    <property type="term" value="C:membrane"/>
    <property type="evidence" value="ECO:0007669"/>
    <property type="project" value="UniProtKB-SubCell"/>
</dbReference>
<dbReference type="GO" id="GO:0008120">
    <property type="term" value="F:ceramide glucosyltransferase activity"/>
    <property type="evidence" value="ECO:0007669"/>
    <property type="project" value="UniProtKB-EC"/>
</dbReference>
<dbReference type="EC" id="2.4.1.80" evidence="5"/>
<feature type="transmembrane region" description="Helical" evidence="16">
    <location>
        <begin position="433"/>
        <end position="450"/>
    </location>
</feature>
<dbReference type="OrthoDB" id="1483400at2759"/>
<comment type="caution">
    <text evidence="17">The sequence shown here is derived from an EMBL/GenBank/DDBJ whole genome shotgun (WGS) entry which is preliminary data.</text>
</comment>
<evidence type="ECO:0000256" key="13">
    <source>
        <dbReference type="ARBA" id="ARBA00031543"/>
    </source>
</evidence>
<dbReference type="PANTHER" id="PTHR12726:SF0">
    <property type="entry name" value="CERAMIDE GLUCOSYLTRANSFERASE"/>
    <property type="match status" value="1"/>
</dbReference>
<evidence type="ECO:0000256" key="8">
    <source>
        <dbReference type="ARBA" id="ARBA00022679"/>
    </source>
</evidence>
<evidence type="ECO:0000256" key="3">
    <source>
        <dbReference type="ARBA" id="ARBA00004991"/>
    </source>
</evidence>
<evidence type="ECO:0000256" key="4">
    <source>
        <dbReference type="ARBA" id="ARBA00006739"/>
    </source>
</evidence>
<evidence type="ECO:0000256" key="12">
    <source>
        <dbReference type="ARBA" id="ARBA00031017"/>
    </source>
</evidence>